<dbReference type="Proteomes" id="UP000316626">
    <property type="component" value="Unassembled WGS sequence"/>
</dbReference>
<evidence type="ECO:0000313" key="2">
    <source>
        <dbReference type="EMBL" id="TQR19049.1"/>
    </source>
</evidence>
<name>A0A544TNT0_9BACI</name>
<proteinExistence type="predicted"/>
<dbReference type="RefSeq" id="WP_142643345.1">
    <property type="nucleotide sequence ID" value="NZ_VDGI01000017.1"/>
</dbReference>
<protein>
    <submittedName>
        <fullName evidence="2">DUF3267 domain-containing protein</fullName>
    </submittedName>
</protein>
<gene>
    <name evidence="2" type="ORF">FG384_14600</name>
</gene>
<feature type="transmembrane region" description="Helical" evidence="1">
    <location>
        <begin position="49"/>
        <end position="70"/>
    </location>
</feature>
<dbReference type="AlphaFoldDB" id="A0A544TNT0"/>
<dbReference type="Pfam" id="PF11667">
    <property type="entry name" value="DUF3267"/>
    <property type="match status" value="1"/>
</dbReference>
<evidence type="ECO:0000256" key="1">
    <source>
        <dbReference type="SAM" id="Phobius"/>
    </source>
</evidence>
<sequence length="181" mass="21084">MHCWKTINVKKQYGLDRLFLLSSLLVITVFSFAYVLLGIINDTSKSDDYFWIFVLAFFSIYPTHKLFHYIPLFRFRDKVRFSIKKQFGFLPIVSIRIFEPINKNIFVFSLLAPFIFINLALLTAALLLPIFAHYFTILLAYHCGMCLIDLIYVKNLLKSPKKALIEETDAGYEILIATVHT</sequence>
<feature type="transmembrane region" description="Helical" evidence="1">
    <location>
        <begin position="18"/>
        <end position="37"/>
    </location>
</feature>
<feature type="transmembrane region" description="Helical" evidence="1">
    <location>
        <begin position="105"/>
        <end position="128"/>
    </location>
</feature>
<keyword evidence="1" id="KW-0472">Membrane</keyword>
<dbReference type="OrthoDB" id="2360495at2"/>
<feature type="transmembrane region" description="Helical" evidence="1">
    <location>
        <begin position="134"/>
        <end position="153"/>
    </location>
</feature>
<organism evidence="2 3">
    <name type="scientific">Psychrobacillus vulpis</name>
    <dbReference type="NCBI Taxonomy" id="2325572"/>
    <lineage>
        <taxon>Bacteria</taxon>
        <taxon>Bacillati</taxon>
        <taxon>Bacillota</taxon>
        <taxon>Bacilli</taxon>
        <taxon>Bacillales</taxon>
        <taxon>Bacillaceae</taxon>
        <taxon>Psychrobacillus</taxon>
    </lineage>
</organism>
<evidence type="ECO:0000313" key="3">
    <source>
        <dbReference type="Proteomes" id="UP000316626"/>
    </source>
</evidence>
<reference evidence="2 3" key="1">
    <citation type="submission" date="2019-06" db="EMBL/GenBank/DDBJ databases">
        <title>Psychrobacillus vulpis sp. nov., a new species isolated from feces of a red fox that inhabits in The Tablas de Daimiel Natural Park, Albacete, Spain.</title>
        <authorList>
            <person name="Rodriguez M."/>
            <person name="Reina J.C."/>
            <person name="Bejar V."/>
            <person name="Llamas I."/>
        </authorList>
    </citation>
    <scope>NUCLEOTIDE SEQUENCE [LARGE SCALE GENOMIC DNA]</scope>
    <source>
        <strain evidence="2 3">Z8</strain>
    </source>
</reference>
<dbReference type="EMBL" id="VDGI01000017">
    <property type="protein sequence ID" value="TQR19049.1"/>
    <property type="molecule type" value="Genomic_DNA"/>
</dbReference>
<accession>A0A544TNT0</accession>
<keyword evidence="3" id="KW-1185">Reference proteome</keyword>
<dbReference type="InterPro" id="IPR021683">
    <property type="entry name" value="DUF3267"/>
</dbReference>
<keyword evidence="1" id="KW-1133">Transmembrane helix</keyword>
<keyword evidence="1" id="KW-0812">Transmembrane</keyword>
<comment type="caution">
    <text evidence="2">The sequence shown here is derived from an EMBL/GenBank/DDBJ whole genome shotgun (WGS) entry which is preliminary data.</text>
</comment>